<dbReference type="InterPro" id="IPR024072">
    <property type="entry name" value="DHFR-like_dom_sf"/>
</dbReference>
<dbReference type="SUPFAM" id="SSF53597">
    <property type="entry name" value="Dihydrofolate reductase-like"/>
    <property type="match status" value="1"/>
</dbReference>
<dbReference type="InterPro" id="IPR002734">
    <property type="entry name" value="RibDG_C"/>
</dbReference>
<dbReference type="Gene3D" id="3.40.430.10">
    <property type="entry name" value="Dihydrofolate Reductase, subunit A"/>
    <property type="match status" value="1"/>
</dbReference>
<name>A0A231GW84_9NOCA</name>
<evidence type="ECO:0000259" key="1">
    <source>
        <dbReference type="Pfam" id="PF01872"/>
    </source>
</evidence>
<gene>
    <name evidence="2" type="ORF">B7C42_07119</name>
</gene>
<dbReference type="PANTHER" id="PTHR38011">
    <property type="entry name" value="DIHYDROFOLATE REDUCTASE FAMILY PROTEIN (AFU_ORTHOLOGUE AFUA_8G06820)"/>
    <property type="match status" value="1"/>
</dbReference>
<dbReference type="GO" id="GO:0008703">
    <property type="term" value="F:5-amino-6-(5-phosphoribosylamino)uracil reductase activity"/>
    <property type="evidence" value="ECO:0007669"/>
    <property type="project" value="InterPro"/>
</dbReference>
<dbReference type="EMBL" id="NGAF01000026">
    <property type="protein sequence ID" value="OXR40835.1"/>
    <property type="molecule type" value="Genomic_DNA"/>
</dbReference>
<reference evidence="2 3" key="1">
    <citation type="submission" date="2017-07" db="EMBL/GenBank/DDBJ databases">
        <title>First draft Genome Sequence of Nocardia cerradoensis isolated from human infection.</title>
        <authorList>
            <person name="Carrasco G."/>
        </authorList>
    </citation>
    <scope>NUCLEOTIDE SEQUENCE [LARGE SCALE GENOMIC DNA]</scope>
    <source>
        <strain evidence="2 3">CNM20130759</strain>
    </source>
</reference>
<comment type="caution">
    <text evidence="2">The sequence shown here is derived from an EMBL/GenBank/DDBJ whole genome shotgun (WGS) entry which is preliminary data.</text>
</comment>
<evidence type="ECO:0000313" key="3">
    <source>
        <dbReference type="Proteomes" id="UP000215506"/>
    </source>
</evidence>
<dbReference type="PANTHER" id="PTHR38011:SF11">
    <property type="entry name" value="2,5-DIAMINO-6-RIBOSYLAMINO-4(3H)-PYRIMIDINONE 5'-PHOSPHATE REDUCTASE"/>
    <property type="match status" value="1"/>
</dbReference>
<dbReference type="Proteomes" id="UP000215506">
    <property type="component" value="Unassembled WGS sequence"/>
</dbReference>
<evidence type="ECO:0000313" key="2">
    <source>
        <dbReference type="EMBL" id="OXR40835.1"/>
    </source>
</evidence>
<dbReference type="InterPro" id="IPR050765">
    <property type="entry name" value="Riboflavin_Biosynth_HTPR"/>
</dbReference>
<proteinExistence type="predicted"/>
<feature type="domain" description="Bacterial bifunctional deaminase-reductase C-terminal" evidence="1">
    <location>
        <begin position="4"/>
        <end position="179"/>
    </location>
</feature>
<keyword evidence="3" id="KW-1185">Reference proteome</keyword>
<dbReference type="AlphaFoldDB" id="A0A231GW84"/>
<dbReference type="Pfam" id="PF01872">
    <property type="entry name" value="RibD_C"/>
    <property type="match status" value="1"/>
</dbReference>
<organism evidence="2 3">
    <name type="scientific">Nocardia cerradoensis</name>
    <dbReference type="NCBI Taxonomy" id="85688"/>
    <lineage>
        <taxon>Bacteria</taxon>
        <taxon>Bacillati</taxon>
        <taxon>Actinomycetota</taxon>
        <taxon>Actinomycetes</taxon>
        <taxon>Mycobacteriales</taxon>
        <taxon>Nocardiaceae</taxon>
        <taxon>Nocardia</taxon>
    </lineage>
</organism>
<accession>A0A231GW84</accession>
<protein>
    <recommendedName>
        <fullName evidence="1">Bacterial bifunctional deaminase-reductase C-terminal domain-containing protein</fullName>
    </recommendedName>
</protein>
<dbReference type="RefSeq" id="WP_039776996.1">
    <property type="nucleotide sequence ID" value="NZ_JAAXOR010000002.1"/>
</dbReference>
<dbReference type="GO" id="GO:0009231">
    <property type="term" value="P:riboflavin biosynthetic process"/>
    <property type="evidence" value="ECO:0007669"/>
    <property type="project" value="InterPro"/>
</dbReference>
<sequence length="194" mass="21633">MAGVTLWMQMSLDGYAEGPDQEIHWPVVDEELCESFLDELRAAEVFVYGRKTFEIMAAFWPYADADPAISPFYVEFARCWKRTPKLVFSHTMRDPGWNTRVIGADPIAEISALRTASAGPVVVFGGAQTASYFLEHDLVDEYRLFVHPLLLGGGVPLFPKPLDTAGLQLVDIMTFDSAVVQMHYQQATPVARMG</sequence>